<proteinExistence type="predicted"/>
<dbReference type="PANTHER" id="PTHR30055">
    <property type="entry name" value="HTH-TYPE TRANSCRIPTIONAL REGULATOR RUTR"/>
    <property type="match status" value="1"/>
</dbReference>
<reference evidence="6 7" key="1">
    <citation type="journal article" date="2022" name="BMC Genomics">
        <title>Comparative genome analysis of mycobacteria focusing on tRNA and non-coding RNA.</title>
        <authorList>
            <person name="Behra P.R.K."/>
            <person name="Pettersson B.M.F."/>
            <person name="Ramesh M."/>
            <person name="Das S."/>
            <person name="Dasgupta S."/>
            <person name="Kirsebom L.A."/>
        </authorList>
    </citation>
    <scope>NUCLEOTIDE SEQUENCE [LARGE SCALE GENOMIC DNA]</scope>
    <source>
        <strain evidence="6 7">DSM 44078</strain>
    </source>
</reference>
<dbReference type="InterPro" id="IPR009057">
    <property type="entry name" value="Homeodomain-like_sf"/>
</dbReference>
<dbReference type="SUPFAM" id="SSF46689">
    <property type="entry name" value="Homeodomain-like"/>
    <property type="match status" value="1"/>
</dbReference>
<dbReference type="InterPro" id="IPR050109">
    <property type="entry name" value="HTH-type_TetR-like_transc_reg"/>
</dbReference>
<dbReference type="EMBL" id="JACKTY010000012">
    <property type="protein sequence ID" value="MCV7224976.1"/>
    <property type="molecule type" value="Genomic_DNA"/>
</dbReference>
<evidence type="ECO:0000256" key="1">
    <source>
        <dbReference type="ARBA" id="ARBA00023015"/>
    </source>
</evidence>
<dbReference type="Proteomes" id="UP001526201">
    <property type="component" value="Unassembled WGS sequence"/>
</dbReference>
<comment type="caution">
    <text evidence="6">The sequence shown here is derived from an EMBL/GenBank/DDBJ whole genome shotgun (WGS) entry which is preliminary data.</text>
</comment>
<dbReference type="PANTHER" id="PTHR30055:SF234">
    <property type="entry name" value="HTH-TYPE TRANSCRIPTIONAL REGULATOR BETI"/>
    <property type="match status" value="1"/>
</dbReference>
<dbReference type="InterPro" id="IPR041490">
    <property type="entry name" value="KstR2_TetR_C"/>
</dbReference>
<evidence type="ECO:0000256" key="2">
    <source>
        <dbReference type="ARBA" id="ARBA00023125"/>
    </source>
</evidence>
<keyword evidence="3" id="KW-0804">Transcription</keyword>
<evidence type="ECO:0000256" key="4">
    <source>
        <dbReference type="PROSITE-ProRule" id="PRU00335"/>
    </source>
</evidence>
<dbReference type="PROSITE" id="PS50977">
    <property type="entry name" value="HTH_TETR_2"/>
    <property type="match status" value="1"/>
</dbReference>
<evidence type="ECO:0000313" key="7">
    <source>
        <dbReference type="Proteomes" id="UP001526201"/>
    </source>
</evidence>
<dbReference type="SUPFAM" id="SSF48498">
    <property type="entry name" value="Tetracyclin repressor-like, C-terminal domain"/>
    <property type="match status" value="1"/>
</dbReference>
<feature type="DNA-binding region" description="H-T-H motif" evidence="4">
    <location>
        <begin position="42"/>
        <end position="61"/>
    </location>
</feature>
<dbReference type="Pfam" id="PF00440">
    <property type="entry name" value="TetR_N"/>
    <property type="match status" value="1"/>
</dbReference>
<protein>
    <submittedName>
        <fullName evidence="6">TetR/AcrR family transcriptional regulator</fullName>
    </submittedName>
</protein>
<dbReference type="Gene3D" id="1.10.357.10">
    <property type="entry name" value="Tetracycline Repressor, domain 2"/>
    <property type="match status" value="1"/>
</dbReference>
<evidence type="ECO:0000259" key="5">
    <source>
        <dbReference type="PROSITE" id="PS50977"/>
    </source>
</evidence>
<keyword evidence="1" id="KW-0805">Transcription regulation</keyword>
<dbReference type="InterPro" id="IPR036271">
    <property type="entry name" value="Tet_transcr_reg_TetR-rel_C_sf"/>
</dbReference>
<evidence type="ECO:0000256" key="3">
    <source>
        <dbReference type="ARBA" id="ARBA00023163"/>
    </source>
</evidence>
<keyword evidence="2 4" id="KW-0238">DNA-binding</keyword>
<name>A0ABT3C6A1_9MYCO</name>
<dbReference type="Gene3D" id="1.10.10.60">
    <property type="entry name" value="Homeodomain-like"/>
    <property type="match status" value="1"/>
</dbReference>
<dbReference type="InterPro" id="IPR001647">
    <property type="entry name" value="HTH_TetR"/>
</dbReference>
<keyword evidence="7" id="KW-1185">Reference proteome</keyword>
<feature type="domain" description="HTH tetR-type" evidence="5">
    <location>
        <begin position="19"/>
        <end position="79"/>
    </location>
</feature>
<organism evidence="6 7">
    <name type="scientific">Mycolicibacterium komossense</name>
    <dbReference type="NCBI Taxonomy" id="1779"/>
    <lineage>
        <taxon>Bacteria</taxon>
        <taxon>Bacillati</taxon>
        <taxon>Actinomycetota</taxon>
        <taxon>Actinomycetes</taxon>
        <taxon>Mycobacteriales</taxon>
        <taxon>Mycobacteriaceae</taxon>
        <taxon>Mycolicibacterium</taxon>
    </lineage>
</organism>
<dbReference type="RefSeq" id="WP_264065726.1">
    <property type="nucleotide sequence ID" value="NZ_JACKTY010000012.1"/>
</dbReference>
<gene>
    <name evidence="6" type="ORF">H7J73_02835</name>
</gene>
<dbReference type="PRINTS" id="PR00455">
    <property type="entry name" value="HTHTETR"/>
</dbReference>
<accession>A0ABT3C6A1</accession>
<dbReference type="Pfam" id="PF17932">
    <property type="entry name" value="TetR_C_24"/>
    <property type="match status" value="1"/>
</dbReference>
<evidence type="ECO:0000313" key="6">
    <source>
        <dbReference type="EMBL" id="MCV7224976.1"/>
    </source>
</evidence>
<sequence>MTDSSNQGTRLPSGELRPIYNRDLLLDVAVRVFTERGYDGTSFQHLSLASGLSKSSIYHHIEGKEQLLRLGLQKALEPLMASIGEPAATTGSAVDRLTYLIRSNLQIMADRLPYVTLLLNVHGNTETERWALEQRRTYDKFVAAVVQEAIDEGDVRSDLDARTTARLIFGMTNSVREWYRPDRDTTPDQLAAQVSSMLMDGIRAR</sequence>